<keyword evidence="2 6" id="KW-0812">Transmembrane</keyword>
<comment type="subcellular location">
    <subcellularLocation>
        <location evidence="1">Endomembrane system</location>
        <topology evidence="1">Multi-pass membrane protein</topology>
    </subcellularLocation>
</comment>
<proteinExistence type="predicted"/>
<evidence type="ECO:0000256" key="2">
    <source>
        <dbReference type="ARBA" id="ARBA00022692"/>
    </source>
</evidence>
<feature type="transmembrane region" description="Helical" evidence="6">
    <location>
        <begin position="204"/>
        <end position="222"/>
    </location>
</feature>
<dbReference type="Proteomes" id="UP000597507">
    <property type="component" value="Unassembled WGS sequence"/>
</dbReference>
<accession>A0A8J2ZC75</accession>
<evidence type="ECO:0000256" key="4">
    <source>
        <dbReference type="ARBA" id="ARBA00023136"/>
    </source>
</evidence>
<dbReference type="RefSeq" id="WP_229677980.1">
    <property type="nucleotide sequence ID" value="NZ_BMKS01000006.1"/>
</dbReference>
<dbReference type="InterPro" id="IPR008217">
    <property type="entry name" value="Ccc1_fam"/>
</dbReference>
<keyword evidence="3 6" id="KW-1133">Transmembrane helix</keyword>
<feature type="transmembrane region" description="Helical" evidence="6">
    <location>
        <begin position="176"/>
        <end position="198"/>
    </location>
</feature>
<dbReference type="PANTHER" id="PTHR31851">
    <property type="entry name" value="FE(2+)/MN(2+) TRANSPORTER PCL1"/>
    <property type="match status" value="1"/>
</dbReference>
<feature type="compositionally biased region" description="Low complexity" evidence="5">
    <location>
        <begin position="8"/>
        <end position="17"/>
    </location>
</feature>
<evidence type="ECO:0000256" key="3">
    <source>
        <dbReference type="ARBA" id="ARBA00022989"/>
    </source>
</evidence>
<feature type="transmembrane region" description="Helical" evidence="6">
    <location>
        <begin position="234"/>
        <end position="256"/>
    </location>
</feature>
<feature type="transmembrane region" description="Helical" evidence="6">
    <location>
        <begin position="46"/>
        <end position="67"/>
    </location>
</feature>
<dbReference type="GO" id="GO:0012505">
    <property type="term" value="C:endomembrane system"/>
    <property type="evidence" value="ECO:0007669"/>
    <property type="project" value="UniProtKB-SubCell"/>
</dbReference>
<reference evidence="7 8" key="1">
    <citation type="journal article" date="2014" name="Int. J. Syst. Evol. Microbiol.">
        <title>Complete genome sequence of Corynebacterium casei LMG S-19264T (=DSM 44701T), isolated from a smear-ripened cheese.</title>
        <authorList>
            <consortium name="US DOE Joint Genome Institute (JGI-PGF)"/>
            <person name="Walter F."/>
            <person name="Albersmeier A."/>
            <person name="Kalinowski J."/>
            <person name="Ruckert C."/>
        </authorList>
    </citation>
    <scope>NUCLEOTIDE SEQUENCE [LARGE SCALE GENOMIC DNA]</scope>
    <source>
        <strain evidence="7 8">CGMCC 1.16330</strain>
    </source>
</reference>
<evidence type="ECO:0000313" key="8">
    <source>
        <dbReference type="Proteomes" id="UP000597507"/>
    </source>
</evidence>
<dbReference type="AlphaFoldDB" id="A0A8J2ZC75"/>
<organism evidence="7 8">
    <name type="scientific">Caldovatus sediminis</name>
    <dbReference type="NCBI Taxonomy" id="2041189"/>
    <lineage>
        <taxon>Bacteria</taxon>
        <taxon>Pseudomonadati</taxon>
        <taxon>Pseudomonadota</taxon>
        <taxon>Alphaproteobacteria</taxon>
        <taxon>Acetobacterales</taxon>
        <taxon>Roseomonadaceae</taxon>
        <taxon>Caldovatus</taxon>
    </lineage>
</organism>
<dbReference type="GO" id="GO:0030026">
    <property type="term" value="P:intracellular manganese ion homeostasis"/>
    <property type="evidence" value="ECO:0007669"/>
    <property type="project" value="InterPro"/>
</dbReference>
<keyword evidence="4 6" id="KW-0472">Membrane</keyword>
<evidence type="ECO:0000256" key="6">
    <source>
        <dbReference type="SAM" id="Phobius"/>
    </source>
</evidence>
<feature type="region of interest" description="Disordered" evidence="5">
    <location>
        <begin position="1"/>
        <end position="34"/>
    </location>
</feature>
<evidence type="ECO:0008006" key="9">
    <source>
        <dbReference type="Google" id="ProtNLM"/>
    </source>
</evidence>
<evidence type="ECO:0000313" key="7">
    <source>
        <dbReference type="EMBL" id="GGG35851.1"/>
    </source>
</evidence>
<protein>
    <recommendedName>
        <fullName evidence="9">Iron transporter</fullName>
    </recommendedName>
</protein>
<gene>
    <name evidence="7" type="ORF">GCM10010964_24690</name>
</gene>
<comment type="caution">
    <text evidence="7">The sequence shown here is derived from an EMBL/GenBank/DDBJ whole genome shotgun (WGS) entry which is preliminary data.</text>
</comment>
<keyword evidence="8" id="KW-1185">Reference proteome</keyword>
<evidence type="ECO:0000256" key="5">
    <source>
        <dbReference type="SAM" id="MobiDB-lite"/>
    </source>
</evidence>
<name>A0A8J2ZC75_9PROT</name>
<dbReference type="GO" id="GO:0005384">
    <property type="term" value="F:manganese ion transmembrane transporter activity"/>
    <property type="evidence" value="ECO:0007669"/>
    <property type="project" value="InterPro"/>
</dbReference>
<feature type="transmembrane region" description="Helical" evidence="6">
    <location>
        <begin position="73"/>
        <end position="96"/>
    </location>
</feature>
<evidence type="ECO:0000256" key="1">
    <source>
        <dbReference type="ARBA" id="ARBA00004127"/>
    </source>
</evidence>
<dbReference type="Pfam" id="PF01988">
    <property type="entry name" value="VIT1"/>
    <property type="match status" value="1"/>
</dbReference>
<dbReference type="EMBL" id="BMKS01000006">
    <property type="protein sequence ID" value="GGG35851.1"/>
    <property type="molecule type" value="Genomic_DNA"/>
</dbReference>
<sequence length="258" mass="26448">MVRHESADAPPAAVEPAALRDGLPPMPGGPPHEETHFAAGQTVRDLAIGAADGVIVPFALAAGLAGVAASNRLIATAGLAATAAGCVAIGLGRYLAARTEADHYATERRREEKETHLYPDREKWEVAAILHRYGVKGEVLHQAVDAIAAERRKWVDFMMRFELDLTEPEPGRAARAATAAGAACAAGGLVPLLPYMVLAETRPALLASCAVAGAALLGFGWLKAKATGMPALRGAVQTLLIGGLAAAAAFVVAQAAGG</sequence>